<reference evidence="6" key="1">
    <citation type="submission" date="2023-01" db="EMBL/GenBank/DDBJ databases">
        <title>Key to firefly adult light organ development and bioluminescence: homeobox transcription factors regulate luciferase expression and transportation to peroxisome.</title>
        <authorList>
            <person name="Fu X."/>
        </authorList>
    </citation>
    <scope>NUCLEOTIDE SEQUENCE [LARGE SCALE GENOMIC DNA]</scope>
</reference>
<comment type="caution">
    <text evidence="5">The sequence shown here is derived from an EMBL/GenBank/DDBJ whole genome shotgun (WGS) entry which is preliminary data.</text>
</comment>
<evidence type="ECO:0000256" key="3">
    <source>
        <dbReference type="PROSITE-ProRule" id="PRU00023"/>
    </source>
</evidence>
<evidence type="ECO:0008006" key="7">
    <source>
        <dbReference type="Google" id="ProtNLM"/>
    </source>
</evidence>
<protein>
    <recommendedName>
        <fullName evidence="7">Ankyrin repeat-containing protein</fullName>
    </recommendedName>
</protein>
<proteinExistence type="predicted"/>
<dbReference type="InterPro" id="IPR002110">
    <property type="entry name" value="Ankyrin_rpt"/>
</dbReference>
<dbReference type="InterPro" id="IPR036770">
    <property type="entry name" value="Ankyrin_rpt-contain_sf"/>
</dbReference>
<keyword evidence="1" id="KW-0677">Repeat</keyword>
<dbReference type="SUPFAM" id="SSF48403">
    <property type="entry name" value="Ankyrin repeat"/>
    <property type="match status" value="1"/>
</dbReference>
<dbReference type="Pfam" id="PF12796">
    <property type="entry name" value="Ank_2"/>
    <property type="match status" value="3"/>
</dbReference>
<keyword evidence="2 3" id="KW-0040">ANK repeat</keyword>
<dbReference type="Gene3D" id="1.25.40.20">
    <property type="entry name" value="Ankyrin repeat-containing domain"/>
    <property type="match status" value="2"/>
</dbReference>
<name>A0AAN7SQC2_9COLE</name>
<dbReference type="Proteomes" id="UP001353858">
    <property type="component" value="Unassembled WGS sequence"/>
</dbReference>
<gene>
    <name evidence="5" type="ORF">RN001_006802</name>
</gene>
<dbReference type="PANTHER" id="PTHR24166">
    <property type="entry name" value="ROLLING PEBBLES, ISOFORM B"/>
    <property type="match status" value="1"/>
</dbReference>
<dbReference type="PROSITE" id="PS50088">
    <property type="entry name" value="ANK_REPEAT"/>
    <property type="match status" value="3"/>
</dbReference>
<keyword evidence="6" id="KW-1185">Reference proteome</keyword>
<feature type="repeat" description="ANK" evidence="3">
    <location>
        <begin position="129"/>
        <end position="161"/>
    </location>
</feature>
<dbReference type="PANTHER" id="PTHR24166:SF48">
    <property type="entry name" value="PROTEIN VAPYRIN"/>
    <property type="match status" value="1"/>
</dbReference>
<accession>A0AAN7SQC2</accession>
<dbReference type="AlphaFoldDB" id="A0AAN7SQC2"/>
<evidence type="ECO:0000256" key="2">
    <source>
        <dbReference type="ARBA" id="ARBA00023043"/>
    </source>
</evidence>
<dbReference type="SMART" id="SM00248">
    <property type="entry name" value="ANK"/>
    <property type="match status" value="7"/>
</dbReference>
<organism evidence="5 6">
    <name type="scientific">Aquatica leii</name>
    <dbReference type="NCBI Taxonomy" id="1421715"/>
    <lineage>
        <taxon>Eukaryota</taxon>
        <taxon>Metazoa</taxon>
        <taxon>Ecdysozoa</taxon>
        <taxon>Arthropoda</taxon>
        <taxon>Hexapoda</taxon>
        <taxon>Insecta</taxon>
        <taxon>Pterygota</taxon>
        <taxon>Neoptera</taxon>
        <taxon>Endopterygota</taxon>
        <taxon>Coleoptera</taxon>
        <taxon>Polyphaga</taxon>
        <taxon>Elateriformia</taxon>
        <taxon>Elateroidea</taxon>
        <taxon>Lampyridae</taxon>
        <taxon>Luciolinae</taxon>
        <taxon>Aquatica</taxon>
    </lineage>
</organism>
<feature type="repeat" description="ANK" evidence="3">
    <location>
        <begin position="63"/>
        <end position="84"/>
    </location>
</feature>
<feature type="transmembrane region" description="Helical" evidence="4">
    <location>
        <begin position="366"/>
        <end position="389"/>
    </location>
</feature>
<dbReference type="InterPro" id="IPR050889">
    <property type="entry name" value="Dendritic_Spine_Reg/Scaffold"/>
</dbReference>
<feature type="repeat" description="ANK" evidence="3">
    <location>
        <begin position="95"/>
        <end position="128"/>
    </location>
</feature>
<dbReference type="PROSITE" id="PS50297">
    <property type="entry name" value="ANK_REP_REGION"/>
    <property type="match status" value="2"/>
</dbReference>
<evidence type="ECO:0000313" key="6">
    <source>
        <dbReference type="Proteomes" id="UP001353858"/>
    </source>
</evidence>
<evidence type="ECO:0000256" key="4">
    <source>
        <dbReference type="SAM" id="Phobius"/>
    </source>
</evidence>
<evidence type="ECO:0000256" key="1">
    <source>
        <dbReference type="ARBA" id="ARBA00022737"/>
    </source>
</evidence>
<dbReference type="EMBL" id="JARPUR010000002">
    <property type="protein sequence ID" value="KAK4883483.1"/>
    <property type="molecule type" value="Genomic_DNA"/>
</dbReference>
<keyword evidence="4" id="KW-1133">Transmembrane helix</keyword>
<keyword evidence="4" id="KW-0472">Membrane</keyword>
<keyword evidence="4" id="KW-0812">Transmembrane</keyword>
<sequence>MDSDSEPEMFPYDPESQENLLNPFNYQDPLMTSSLSHAIATGNFDEVKSLIKSGKKVNNPDNNGNLPLHLAVLADRVEIVNLLLPDSDINFKNYGGFTPLLLSLLHKKSECIIMTLVEAGADIFTKNNMKETVLHMSVRSPLTNVTEELIKRGADINAQDDNLYTPLIQAVQCNNVNAVCLLLYYNADVSLRCLHNLTPFMYAVNNDDGYEIAKILFDYYDDFTSTTCDGYTPLLLAANSKNPLAIELVKYGVDVNFYTPDGCTSLYLSLFFEDAELFKEIWSRIDYSKILRYNSRFVHGLLTNKTFSAASWLECIYLILNSELVEDIIGLTVLTVERHSRSCISLYNLFRAFYLRDIKLDDRLTILYIFLTLGYNVTLCDITLIYYLYGYKHELEILIHHYDDLDNERFTLKCHPLPTFIFGLESSYSTKFIADLIDNQIKTMNFYADKQIVELMILKSFTYFSIPYIEKQYLLNQICFTNRGVLEAILKIPEVPSLIEICRNNVRFYLKNTCRVKKPYQFHNIVKRLQVSQVIKDILLFKKPLY</sequence>
<evidence type="ECO:0000313" key="5">
    <source>
        <dbReference type="EMBL" id="KAK4883483.1"/>
    </source>
</evidence>